<evidence type="ECO:0000313" key="2">
    <source>
        <dbReference type="EMBL" id="MBX33553.1"/>
    </source>
</evidence>
<sequence length="43" mass="5050">MLKIFGRIISNLLAAFREFLHYSLISLLCTIILARLTYWSNSF</sequence>
<keyword evidence="1" id="KW-0472">Membrane</keyword>
<name>A0A2P2MTJ7_RHIMU</name>
<accession>A0A2P2MTJ7</accession>
<keyword evidence="1" id="KW-1133">Transmembrane helix</keyword>
<dbReference type="AlphaFoldDB" id="A0A2P2MTJ7"/>
<organism evidence="2">
    <name type="scientific">Rhizophora mucronata</name>
    <name type="common">Asiatic mangrove</name>
    <dbReference type="NCBI Taxonomy" id="61149"/>
    <lineage>
        <taxon>Eukaryota</taxon>
        <taxon>Viridiplantae</taxon>
        <taxon>Streptophyta</taxon>
        <taxon>Embryophyta</taxon>
        <taxon>Tracheophyta</taxon>
        <taxon>Spermatophyta</taxon>
        <taxon>Magnoliopsida</taxon>
        <taxon>eudicotyledons</taxon>
        <taxon>Gunneridae</taxon>
        <taxon>Pentapetalae</taxon>
        <taxon>rosids</taxon>
        <taxon>fabids</taxon>
        <taxon>Malpighiales</taxon>
        <taxon>Rhizophoraceae</taxon>
        <taxon>Rhizophora</taxon>
    </lineage>
</organism>
<keyword evidence="1" id="KW-0812">Transmembrane</keyword>
<dbReference type="GO" id="GO:0016740">
    <property type="term" value="F:transferase activity"/>
    <property type="evidence" value="ECO:0007669"/>
    <property type="project" value="UniProtKB-KW"/>
</dbReference>
<feature type="transmembrane region" description="Helical" evidence="1">
    <location>
        <begin position="20"/>
        <end position="38"/>
    </location>
</feature>
<dbReference type="EMBL" id="GGEC01053069">
    <property type="protein sequence ID" value="MBX33553.1"/>
    <property type="molecule type" value="Transcribed_RNA"/>
</dbReference>
<keyword evidence="2" id="KW-0808">Transferase</keyword>
<reference evidence="2" key="1">
    <citation type="submission" date="2018-02" db="EMBL/GenBank/DDBJ databases">
        <title>Rhizophora mucronata_Transcriptome.</title>
        <authorList>
            <person name="Meera S.P."/>
            <person name="Sreeshan A."/>
            <person name="Augustine A."/>
        </authorList>
    </citation>
    <scope>NUCLEOTIDE SEQUENCE</scope>
    <source>
        <tissue evidence="2">Leaf</tissue>
    </source>
</reference>
<protein>
    <submittedName>
        <fullName evidence="2">N-alpha-acetyltransferase 16 NatA auxiliary subunit-like</fullName>
    </submittedName>
</protein>
<proteinExistence type="predicted"/>
<evidence type="ECO:0000256" key="1">
    <source>
        <dbReference type="SAM" id="Phobius"/>
    </source>
</evidence>